<dbReference type="Proteomes" id="UP000724686">
    <property type="component" value="Unassembled WGS sequence"/>
</dbReference>
<dbReference type="EMBL" id="JAFFPU010000067">
    <property type="protein sequence ID" value="MBM9578737.1"/>
    <property type="molecule type" value="Genomic_DNA"/>
</dbReference>
<keyword evidence="2" id="KW-1185">Reference proteome</keyword>
<dbReference type="PANTHER" id="PTHR31449:SF3">
    <property type="entry name" value="UPF0598 PROTEIN C8ORF82"/>
    <property type="match status" value="1"/>
</dbReference>
<gene>
    <name evidence="1" type="ORF">JWG45_16450</name>
</gene>
<evidence type="ECO:0000313" key="2">
    <source>
        <dbReference type="Proteomes" id="UP000724686"/>
    </source>
</evidence>
<dbReference type="RefSeq" id="WP_205280713.1">
    <property type="nucleotide sequence ID" value="NZ_JAFFPU010000067.1"/>
</dbReference>
<sequence>MSPKRIYFYRMDARGRLFHEKSELNDPNFLDFFISRIRKNKTGLHTEFPYLSICAGEWNFIQPETSVFVFQRLEEAKLFYAPSLALPFQPNQLRIFRNSLVHPDPLGEWGSFSRELLFEISNQVIERENEFYFQFGPEEFRIPVLL</sequence>
<proteinExistence type="predicted"/>
<protein>
    <submittedName>
        <fullName evidence="1">DUF4505 family protein</fullName>
    </submittedName>
</protein>
<dbReference type="InterPro" id="IPR028108">
    <property type="entry name" value="DUF4505"/>
</dbReference>
<comment type="caution">
    <text evidence="1">The sequence shown here is derived from an EMBL/GenBank/DDBJ whole genome shotgun (WGS) entry which is preliminary data.</text>
</comment>
<evidence type="ECO:0000313" key="1">
    <source>
        <dbReference type="EMBL" id="MBM9578737.1"/>
    </source>
</evidence>
<name>A0ABS2UEE6_9LEPT</name>
<dbReference type="PANTHER" id="PTHR31449">
    <property type="entry name" value="UPF0598 PROTEIN C8ORF82"/>
    <property type="match status" value="1"/>
</dbReference>
<reference evidence="1 2" key="1">
    <citation type="submission" date="2021-02" db="EMBL/GenBank/DDBJ databases">
        <title>Leptospira ainlahdjerensis sp. nov., Leptospira ainazelensis sp. nov., Leptospira abararensis sp. nov. and Leptospira chreensis sp. nov., four new species isolated from water sources in Algeria.</title>
        <authorList>
            <person name="Amara Korba A."/>
            <person name="Kainiu M."/>
            <person name="Vincent A.T."/>
            <person name="Mariet J.-F."/>
            <person name="Veyrier F.J."/>
            <person name="Goarant C."/>
            <person name="Picardeau M."/>
        </authorList>
    </citation>
    <scope>NUCLEOTIDE SEQUENCE [LARGE SCALE GENOMIC DNA]</scope>
    <source>
        <strain evidence="1 2">201903070</strain>
    </source>
</reference>
<organism evidence="1 2">
    <name type="scientific">Leptospira ainlahdjerensis</name>
    <dbReference type="NCBI Taxonomy" id="2810033"/>
    <lineage>
        <taxon>Bacteria</taxon>
        <taxon>Pseudomonadati</taxon>
        <taxon>Spirochaetota</taxon>
        <taxon>Spirochaetia</taxon>
        <taxon>Leptospirales</taxon>
        <taxon>Leptospiraceae</taxon>
        <taxon>Leptospira</taxon>
    </lineage>
</organism>
<dbReference type="Pfam" id="PF14956">
    <property type="entry name" value="DUF4505"/>
    <property type="match status" value="1"/>
</dbReference>
<accession>A0ABS2UEE6</accession>